<comment type="caution">
    <text evidence="3">The sequence shown here is derived from an EMBL/GenBank/DDBJ whole genome shotgun (WGS) entry which is preliminary data.</text>
</comment>
<dbReference type="EMBL" id="JARBJD010000282">
    <property type="protein sequence ID" value="KAK2944839.1"/>
    <property type="molecule type" value="Genomic_DNA"/>
</dbReference>
<sequence length="121" mass="13465">MIPQHKQMSSHKKQENPYAELPEEEDNKSKGARSRTPAASKAGPSPKRAQKSSSRSKSPKEKSGKKDKKSTTKLNKNEKPPKKSYACLIGFAICALATTAVCAHFYPEIKEFVLQHIPKKE</sequence>
<keyword evidence="4" id="KW-1185">Reference proteome</keyword>
<accession>A0ABQ9WZ94</accession>
<feature type="region of interest" description="Disordered" evidence="1">
    <location>
        <begin position="1"/>
        <end position="81"/>
    </location>
</feature>
<name>A0ABQ9WZ94_9EUKA</name>
<evidence type="ECO:0000313" key="3">
    <source>
        <dbReference type="EMBL" id="KAK2944839.1"/>
    </source>
</evidence>
<organism evidence="3 4">
    <name type="scientific">Blattamonas nauphoetae</name>
    <dbReference type="NCBI Taxonomy" id="2049346"/>
    <lineage>
        <taxon>Eukaryota</taxon>
        <taxon>Metamonada</taxon>
        <taxon>Preaxostyla</taxon>
        <taxon>Oxymonadida</taxon>
        <taxon>Blattamonas</taxon>
    </lineage>
</organism>
<keyword evidence="2" id="KW-0472">Membrane</keyword>
<feature type="transmembrane region" description="Helical" evidence="2">
    <location>
        <begin position="85"/>
        <end position="106"/>
    </location>
</feature>
<evidence type="ECO:0000256" key="1">
    <source>
        <dbReference type="SAM" id="MobiDB-lite"/>
    </source>
</evidence>
<reference evidence="3 4" key="1">
    <citation type="journal article" date="2022" name="bioRxiv">
        <title>Genomics of Preaxostyla Flagellates Illuminates Evolutionary Transitions and the Path Towards Mitochondrial Loss.</title>
        <authorList>
            <person name="Novak L.V.F."/>
            <person name="Treitli S.C."/>
            <person name="Pyrih J."/>
            <person name="Halakuc P."/>
            <person name="Pipaliya S.V."/>
            <person name="Vacek V."/>
            <person name="Brzon O."/>
            <person name="Soukal P."/>
            <person name="Eme L."/>
            <person name="Dacks J.B."/>
            <person name="Karnkowska A."/>
            <person name="Elias M."/>
            <person name="Hampl V."/>
        </authorList>
    </citation>
    <scope>NUCLEOTIDE SEQUENCE [LARGE SCALE GENOMIC DNA]</scope>
    <source>
        <strain evidence="3">NAU3</strain>
        <tissue evidence="3">Gut</tissue>
    </source>
</reference>
<dbReference type="Proteomes" id="UP001281761">
    <property type="component" value="Unassembled WGS sequence"/>
</dbReference>
<feature type="compositionally biased region" description="Low complexity" evidence="1">
    <location>
        <begin position="45"/>
        <end position="56"/>
    </location>
</feature>
<gene>
    <name evidence="3" type="ORF">BLNAU_20236</name>
</gene>
<evidence type="ECO:0000256" key="2">
    <source>
        <dbReference type="SAM" id="Phobius"/>
    </source>
</evidence>
<proteinExistence type="predicted"/>
<evidence type="ECO:0000313" key="4">
    <source>
        <dbReference type="Proteomes" id="UP001281761"/>
    </source>
</evidence>
<keyword evidence="2" id="KW-1133">Transmembrane helix</keyword>
<protein>
    <submittedName>
        <fullName evidence="3">Uncharacterized protein</fullName>
    </submittedName>
</protein>
<keyword evidence="2" id="KW-0812">Transmembrane</keyword>